<reference evidence="2 3" key="1">
    <citation type="journal article" date="2016" name="Mol. Biol. Evol.">
        <title>Comparative Genomics of Early-Diverging Mushroom-Forming Fungi Provides Insights into the Origins of Lignocellulose Decay Capabilities.</title>
        <authorList>
            <person name="Nagy L.G."/>
            <person name="Riley R."/>
            <person name="Tritt A."/>
            <person name="Adam C."/>
            <person name="Daum C."/>
            <person name="Floudas D."/>
            <person name="Sun H."/>
            <person name="Yadav J.S."/>
            <person name="Pangilinan J."/>
            <person name="Larsson K.H."/>
            <person name="Matsuura K."/>
            <person name="Barry K."/>
            <person name="Labutti K."/>
            <person name="Kuo R."/>
            <person name="Ohm R.A."/>
            <person name="Bhattacharya S.S."/>
            <person name="Shirouzu T."/>
            <person name="Yoshinaga Y."/>
            <person name="Martin F.M."/>
            <person name="Grigoriev I.V."/>
            <person name="Hibbett D.S."/>
        </authorList>
    </citation>
    <scope>NUCLEOTIDE SEQUENCE [LARGE SCALE GENOMIC DNA]</scope>
    <source>
        <strain evidence="2 3">HHB12029</strain>
    </source>
</reference>
<keyword evidence="3" id="KW-1185">Reference proteome</keyword>
<dbReference type="InterPro" id="IPR029058">
    <property type="entry name" value="AB_hydrolase_fold"/>
</dbReference>
<dbReference type="InterPro" id="IPR000073">
    <property type="entry name" value="AB_hydrolase_1"/>
</dbReference>
<dbReference type="AlphaFoldDB" id="A0A165H6K0"/>
<dbReference type="GO" id="GO:0016020">
    <property type="term" value="C:membrane"/>
    <property type="evidence" value="ECO:0007669"/>
    <property type="project" value="TreeGrafter"/>
</dbReference>
<organism evidence="2 3">
    <name type="scientific">Exidia glandulosa HHB12029</name>
    <dbReference type="NCBI Taxonomy" id="1314781"/>
    <lineage>
        <taxon>Eukaryota</taxon>
        <taxon>Fungi</taxon>
        <taxon>Dikarya</taxon>
        <taxon>Basidiomycota</taxon>
        <taxon>Agaricomycotina</taxon>
        <taxon>Agaricomycetes</taxon>
        <taxon>Auriculariales</taxon>
        <taxon>Exidiaceae</taxon>
        <taxon>Exidia</taxon>
    </lineage>
</organism>
<dbReference type="SUPFAM" id="SSF53474">
    <property type="entry name" value="alpha/beta-Hydrolases"/>
    <property type="match status" value="1"/>
</dbReference>
<dbReference type="GO" id="GO:0046464">
    <property type="term" value="P:acylglycerol catabolic process"/>
    <property type="evidence" value="ECO:0007669"/>
    <property type="project" value="TreeGrafter"/>
</dbReference>
<dbReference type="Pfam" id="PF00561">
    <property type="entry name" value="Abhydrolase_1"/>
    <property type="match status" value="1"/>
</dbReference>
<accession>A0A165H6K0</accession>
<dbReference type="Proteomes" id="UP000077266">
    <property type="component" value="Unassembled WGS sequence"/>
</dbReference>
<dbReference type="Gene3D" id="3.40.50.1820">
    <property type="entry name" value="alpha/beta hydrolase"/>
    <property type="match status" value="1"/>
</dbReference>
<dbReference type="STRING" id="1314781.A0A165H6K0"/>
<protein>
    <submittedName>
        <fullName evidence="2">Alpha/beta-hydrolase</fullName>
    </submittedName>
</protein>
<sequence length="340" mass="37142">MTRTIDVQTPHGPVSFHYCISTPTNDDADSVDAALPTVLFLHPAYIASSIFHPQFADPTLRRFNLVSLDLLSHGLTQGAVPAVYTEREAAEDVNAFMDALKLPACTIFALSMGTIIALRLALSFPEKVNGLFLVSPLGAPEPEDAANGRRQVFEVWKEAYASETVDQEALSDSVFGGLQLCWNSQNFGFANALTTITFPQCQSHWPPANFPAFESTTVTFFTSRKGQVYTSDELDKLKKEVPIVLAPCSDDIAYPPEYFESFARQLEGGRVMKYTLQGAPHYGSATHWEAVDPVLANFVLEQWKGASVTAAPEAGSVASPFETMLREAGWTGNESDDSDD</sequence>
<evidence type="ECO:0000259" key="1">
    <source>
        <dbReference type="Pfam" id="PF00561"/>
    </source>
</evidence>
<name>A0A165H6K0_EXIGL</name>
<dbReference type="PANTHER" id="PTHR43798">
    <property type="entry name" value="MONOACYLGLYCEROL LIPASE"/>
    <property type="match status" value="1"/>
</dbReference>
<gene>
    <name evidence="2" type="ORF">EXIGLDRAFT_837094</name>
</gene>
<dbReference type="PANTHER" id="PTHR43798:SF5">
    <property type="entry name" value="MONOACYLGLYCEROL LIPASE ABHD6"/>
    <property type="match status" value="1"/>
</dbReference>
<dbReference type="EMBL" id="KV426026">
    <property type="protein sequence ID" value="KZV91526.1"/>
    <property type="molecule type" value="Genomic_DNA"/>
</dbReference>
<evidence type="ECO:0000313" key="2">
    <source>
        <dbReference type="EMBL" id="KZV91526.1"/>
    </source>
</evidence>
<proteinExistence type="predicted"/>
<dbReference type="InterPro" id="IPR050266">
    <property type="entry name" value="AB_hydrolase_sf"/>
</dbReference>
<dbReference type="GO" id="GO:0047372">
    <property type="term" value="F:monoacylglycerol lipase activity"/>
    <property type="evidence" value="ECO:0007669"/>
    <property type="project" value="TreeGrafter"/>
</dbReference>
<evidence type="ECO:0000313" key="3">
    <source>
        <dbReference type="Proteomes" id="UP000077266"/>
    </source>
</evidence>
<dbReference type="InParanoid" id="A0A165H6K0"/>
<feature type="domain" description="AB hydrolase-1" evidence="1">
    <location>
        <begin position="37"/>
        <end position="163"/>
    </location>
</feature>
<dbReference type="OrthoDB" id="19657at2759"/>
<keyword evidence="2" id="KW-0378">Hydrolase</keyword>